<evidence type="ECO:0000256" key="4">
    <source>
        <dbReference type="ARBA" id="ARBA00023136"/>
    </source>
</evidence>
<keyword evidence="7" id="KW-1185">Reference proteome</keyword>
<organism evidence="6 7">
    <name type="scientific">Shimia haliotis</name>
    <dbReference type="NCBI Taxonomy" id="1280847"/>
    <lineage>
        <taxon>Bacteria</taxon>
        <taxon>Pseudomonadati</taxon>
        <taxon>Pseudomonadota</taxon>
        <taxon>Alphaproteobacteria</taxon>
        <taxon>Rhodobacterales</taxon>
        <taxon>Roseobacteraceae</taxon>
    </lineage>
</organism>
<dbReference type="InterPro" id="IPR032808">
    <property type="entry name" value="DoxX"/>
</dbReference>
<evidence type="ECO:0000256" key="5">
    <source>
        <dbReference type="SAM" id="Phobius"/>
    </source>
</evidence>
<dbReference type="OrthoDB" id="3576439at2"/>
<name>A0A1I4GQN4_9RHOB</name>
<evidence type="ECO:0000256" key="1">
    <source>
        <dbReference type="ARBA" id="ARBA00004141"/>
    </source>
</evidence>
<keyword evidence="2 5" id="KW-0812">Transmembrane</keyword>
<dbReference type="GO" id="GO:0016020">
    <property type="term" value="C:membrane"/>
    <property type="evidence" value="ECO:0007669"/>
    <property type="project" value="UniProtKB-SubCell"/>
</dbReference>
<protein>
    <submittedName>
        <fullName evidence="6">DoxX-like family protein</fullName>
    </submittedName>
</protein>
<dbReference type="Proteomes" id="UP000198851">
    <property type="component" value="Unassembled WGS sequence"/>
</dbReference>
<reference evidence="7" key="1">
    <citation type="submission" date="2016-10" db="EMBL/GenBank/DDBJ databases">
        <authorList>
            <person name="Varghese N."/>
            <person name="Submissions S."/>
        </authorList>
    </citation>
    <scope>NUCLEOTIDE SEQUENCE [LARGE SCALE GENOMIC DNA]</scope>
    <source>
        <strain evidence="7">DSM 28453</strain>
    </source>
</reference>
<proteinExistence type="predicted"/>
<evidence type="ECO:0000313" key="6">
    <source>
        <dbReference type="EMBL" id="SFL31426.1"/>
    </source>
</evidence>
<feature type="transmembrane region" description="Helical" evidence="5">
    <location>
        <begin position="91"/>
        <end position="108"/>
    </location>
</feature>
<dbReference type="EMBL" id="FOSZ01000009">
    <property type="protein sequence ID" value="SFL31426.1"/>
    <property type="molecule type" value="Genomic_DNA"/>
</dbReference>
<dbReference type="Pfam" id="PF13564">
    <property type="entry name" value="DoxX_2"/>
    <property type="match status" value="1"/>
</dbReference>
<keyword evidence="3 5" id="KW-1133">Transmembrane helix</keyword>
<comment type="subcellular location">
    <subcellularLocation>
        <location evidence="1">Membrane</location>
        <topology evidence="1">Multi-pass membrane protein</topology>
    </subcellularLocation>
</comment>
<gene>
    <name evidence="6" type="ORF">SAMN04488036_10982</name>
</gene>
<dbReference type="AlphaFoldDB" id="A0A1I4GQN4"/>
<evidence type="ECO:0000256" key="2">
    <source>
        <dbReference type="ARBA" id="ARBA00022692"/>
    </source>
</evidence>
<evidence type="ECO:0000313" key="7">
    <source>
        <dbReference type="Proteomes" id="UP000198851"/>
    </source>
</evidence>
<evidence type="ECO:0000256" key="3">
    <source>
        <dbReference type="ARBA" id="ARBA00022989"/>
    </source>
</evidence>
<accession>A0A1I4GQN4</accession>
<dbReference type="STRING" id="1280847.SAMN04488036_10982"/>
<dbReference type="RefSeq" id="WP_093325555.1">
    <property type="nucleotide sequence ID" value="NZ_FOSZ01000009.1"/>
</dbReference>
<feature type="transmembrane region" description="Helical" evidence="5">
    <location>
        <begin position="42"/>
        <end position="61"/>
    </location>
</feature>
<sequence length="116" mass="12189">MQKYALLIAKALLTLAFAAAGFFKVTGNEMMVGTFDAIGVGQWFRYVTGAIELGAAALLWLPGKQFLAAALLLCTMVGATLAHLFILGPSAMPAIVLGLIAAYVTYSHRAQNPLSA</sequence>
<keyword evidence="4 5" id="KW-0472">Membrane</keyword>